<dbReference type="EMBL" id="JAGQHS010000610">
    <property type="protein sequence ID" value="MCA9759906.1"/>
    <property type="molecule type" value="Genomic_DNA"/>
</dbReference>
<proteinExistence type="predicted"/>
<reference evidence="1" key="2">
    <citation type="journal article" date="2021" name="Microbiome">
        <title>Successional dynamics and alternative stable states in a saline activated sludge microbial community over 9 years.</title>
        <authorList>
            <person name="Wang Y."/>
            <person name="Ye J."/>
            <person name="Ju F."/>
            <person name="Liu L."/>
            <person name="Boyd J.A."/>
            <person name="Deng Y."/>
            <person name="Parks D.H."/>
            <person name="Jiang X."/>
            <person name="Yin X."/>
            <person name="Woodcroft B.J."/>
            <person name="Tyson G.W."/>
            <person name="Hugenholtz P."/>
            <person name="Polz M.F."/>
            <person name="Zhang T."/>
        </authorList>
    </citation>
    <scope>NUCLEOTIDE SEQUENCE</scope>
    <source>
        <strain evidence="1">HKST-UBA02</strain>
    </source>
</reference>
<dbReference type="Proteomes" id="UP000739538">
    <property type="component" value="Unassembled WGS sequence"/>
</dbReference>
<reference evidence="1" key="1">
    <citation type="submission" date="2020-04" db="EMBL/GenBank/DDBJ databases">
        <authorList>
            <person name="Zhang T."/>
        </authorList>
    </citation>
    <scope>NUCLEOTIDE SEQUENCE</scope>
    <source>
        <strain evidence="1">HKST-UBA02</strain>
    </source>
</reference>
<protein>
    <submittedName>
        <fullName evidence="1">Uncharacterized protein</fullName>
    </submittedName>
</protein>
<accession>A0A956SH27</accession>
<evidence type="ECO:0000313" key="2">
    <source>
        <dbReference type="Proteomes" id="UP000739538"/>
    </source>
</evidence>
<name>A0A956SH27_UNCEI</name>
<feature type="non-terminal residue" evidence="1">
    <location>
        <position position="1"/>
    </location>
</feature>
<evidence type="ECO:0000313" key="1">
    <source>
        <dbReference type="EMBL" id="MCA9759906.1"/>
    </source>
</evidence>
<comment type="caution">
    <text evidence="1">The sequence shown here is derived from an EMBL/GenBank/DDBJ whole genome shotgun (WGS) entry which is preliminary data.</text>
</comment>
<sequence length="81" mass="8693">LAGRTYEFADIVRVASEVSGTDQSAFLSEFVDGTGFLDAAPYFESAGLQLDSFADEFYVSDAPNAGTEQAAIREAIFGKDR</sequence>
<organism evidence="1 2">
    <name type="scientific">Eiseniibacteriota bacterium</name>
    <dbReference type="NCBI Taxonomy" id="2212470"/>
    <lineage>
        <taxon>Bacteria</taxon>
        <taxon>Candidatus Eiseniibacteriota</taxon>
    </lineage>
</organism>
<dbReference type="AlphaFoldDB" id="A0A956SH27"/>
<gene>
    <name evidence="1" type="ORF">KDA27_29180</name>
</gene>